<dbReference type="GO" id="GO:0009002">
    <property type="term" value="F:serine-type D-Ala-D-Ala carboxypeptidase activity"/>
    <property type="evidence" value="ECO:0007669"/>
    <property type="project" value="UniProtKB-EC"/>
</dbReference>
<sequence length="484" mass="52366">MRLAGWFGRRTWRERLGAGLAACLLAGAAPGAGAQGLPPELQQAWKATRLPLSALSLEIREAGGPVIARVQADAPRNPASVMKTVTTWAALSALGPDYVWRTRLLSDPGARVDEQGTLQGPLYIQAAGDPWFRQEDLWNLLRELRLRGVKNLSEVIVDRSRFGDVAIDPGDFDDSPDRPYNASPDAMMVNFGATRVVFLPDARSRQWIPLLDPPTRDVRIEGQLGWLEGSCKASPGVAVDVRPSGSGSIVHVSGKAFGDCGEFSVYRLAGRQEDHFEALFRLLWRELGGTLSRGIRAGRTPARASVLVWHDSPTLADVIRQVNKHSNNVMARMTLLTLGAEINGPGATAQSGGRAVRQILQNQGVDTTGWVLDNGSGLSRQGRVTAHGLAQMLDVAWRSPMMPEFVSSLAISGVDGTVRRRLRAEDTRGQAHLKTGTLRDSRALAGYVRGASGKRYILVSLVNDPGAAAVRPFDDAVVEWLAAR</sequence>
<dbReference type="Gene3D" id="3.50.80.20">
    <property type="entry name" value="D-Ala-D-Ala carboxypeptidase C, peptidase S13"/>
    <property type="match status" value="1"/>
</dbReference>
<feature type="signal peptide" evidence="3">
    <location>
        <begin position="1"/>
        <end position="34"/>
    </location>
</feature>
<evidence type="ECO:0000256" key="1">
    <source>
        <dbReference type="ARBA" id="ARBA00006096"/>
    </source>
</evidence>
<feature type="chain" id="PRO_5044259425" evidence="3">
    <location>
        <begin position="35"/>
        <end position="484"/>
    </location>
</feature>
<dbReference type="GO" id="GO:0006508">
    <property type="term" value="P:proteolysis"/>
    <property type="evidence" value="ECO:0007669"/>
    <property type="project" value="InterPro"/>
</dbReference>
<dbReference type="EC" id="3.4.16.4" evidence="4"/>
<proteinExistence type="inferred from homology"/>
<dbReference type="EMBL" id="CP158252">
    <property type="protein sequence ID" value="XDJ41709.1"/>
    <property type="molecule type" value="Genomic_DNA"/>
</dbReference>
<dbReference type="RefSeq" id="WP_368643318.1">
    <property type="nucleotide sequence ID" value="NZ_CP158252.1"/>
</dbReference>
<dbReference type="Gene3D" id="3.40.710.10">
    <property type="entry name" value="DD-peptidase/beta-lactamase superfamily"/>
    <property type="match status" value="1"/>
</dbReference>
<evidence type="ECO:0000313" key="4">
    <source>
        <dbReference type="EMBL" id="XDJ41709.1"/>
    </source>
</evidence>
<dbReference type="SUPFAM" id="SSF56601">
    <property type="entry name" value="beta-lactamase/transpeptidase-like"/>
    <property type="match status" value="1"/>
</dbReference>
<dbReference type="PANTHER" id="PTHR30023">
    <property type="entry name" value="D-ALANYL-D-ALANINE CARBOXYPEPTIDASE"/>
    <property type="match status" value="1"/>
</dbReference>
<keyword evidence="3" id="KW-0732">Signal</keyword>
<keyword evidence="2 4" id="KW-0378">Hydrolase</keyword>
<dbReference type="NCBIfam" id="TIGR00666">
    <property type="entry name" value="PBP4"/>
    <property type="match status" value="1"/>
</dbReference>
<name>A0AB39CI93_9BURK</name>
<keyword evidence="4" id="KW-0645">Protease</keyword>
<reference evidence="4" key="1">
    <citation type="submission" date="2024-05" db="EMBL/GenBank/DDBJ databases">
        <authorList>
            <person name="Luo Y.-C."/>
            <person name="Nicholds J."/>
            <person name="Mortimer T."/>
            <person name="Maboni G."/>
        </authorList>
    </citation>
    <scope>NUCLEOTIDE SEQUENCE</scope>
    <source>
        <strain evidence="4">153920</strain>
    </source>
</reference>
<organism evidence="4">
    <name type="scientific">Castellaniella ginsengisoli</name>
    <dbReference type="NCBI Taxonomy" id="546114"/>
    <lineage>
        <taxon>Bacteria</taxon>
        <taxon>Pseudomonadati</taxon>
        <taxon>Pseudomonadota</taxon>
        <taxon>Betaproteobacteria</taxon>
        <taxon>Burkholderiales</taxon>
        <taxon>Alcaligenaceae</taxon>
        <taxon>Castellaniella</taxon>
    </lineage>
</organism>
<evidence type="ECO:0000256" key="2">
    <source>
        <dbReference type="ARBA" id="ARBA00022801"/>
    </source>
</evidence>
<dbReference type="GO" id="GO:0000270">
    <property type="term" value="P:peptidoglycan metabolic process"/>
    <property type="evidence" value="ECO:0007669"/>
    <property type="project" value="TreeGrafter"/>
</dbReference>
<comment type="similarity">
    <text evidence="1">Belongs to the peptidase S13 family.</text>
</comment>
<dbReference type="InterPro" id="IPR000667">
    <property type="entry name" value="Peptidase_S13"/>
</dbReference>
<gene>
    <name evidence="4" type="primary">dacB</name>
    <name evidence="4" type="ORF">ABRY99_12360</name>
</gene>
<keyword evidence="4" id="KW-0121">Carboxypeptidase</keyword>
<evidence type="ECO:0000256" key="3">
    <source>
        <dbReference type="SAM" id="SignalP"/>
    </source>
</evidence>
<dbReference type="InterPro" id="IPR012338">
    <property type="entry name" value="Beta-lactam/transpept-like"/>
</dbReference>
<dbReference type="PANTHER" id="PTHR30023:SF0">
    <property type="entry name" value="PENICILLIN-SENSITIVE CARBOXYPEPTIDASE A"/>
    <property type="match status" value="1"/>
</dbReference>
<dbReference type="PRINTS" id="PR00922">
    <property type="entry name" value="DADACBPTASE3"/>
</dbReference>
<dbReference type="Pfam" id="PF02113">
    <property type="entry name" value="Peptidase_S13"/>
    <property type="match status" value="1"/>
</dbReference>
<accession>A0AB39CI93</accession>
<protein>
    <submittedName>
        <fullName evidence="4">D-alanyl-D-alanine carboxypeptidase/D-alanyl-D-alanine-endopeptidase</fullName>
        <ecNumber evidence="4">3.4.16.4</ecNumber>
    </submittedName>
</protein>
<dbReference type="AlphaFoldDB" id="A0AB39CI93"/>